<name>A0A347W9P1_9PROT</name>
<evidence type="ECO:0000313" key="1">
    <source>
        <dbReference type="EMBL" id="AXY21584.1"/>
    </source>
</evidence>
<dbReference type="KEGG" id="ksc:CD178_00778"/>
<dbReference type="EMBL" id="CP023036">
    <property type="protein sequence ID" value="AXY21584.1"/>
    <property type="molecule type" value="Genomic_DNA"/>
</dbReference>
<reference evidence="1 2" key="1">
    <citation type="submission" date="2017-08" db="EMBL/GenBank/DDBJ databases">
        <title>Complete genome sequence of Gluconacetobacter saccharivorans CV1 isolated from Fermented Vinegar.</title>
        <authorList>
            <person name="Kim S.-Y."/>
        </authorList>
    </citation>
    <scope>NUCLEOTIDE SEQUENCE [LARGE SCALE GENOMIC DNA]</scope>
    <source>
        <strain evidence="1 2">CV1</strain>
    </source>
</reference>
<evidence type="ECO:0008006" key="3">
    <source>
        <dbReference type="Google" id="ProtNLM"/>
    </source>
</evidence>
<dbReference type="AlphaFoldDB" id="A0A347W9P1"/>
<keyword evidence="2" id="KW-1185">Reference proteome</keyword>
<sequence>MTWRRDHPPRCRSLPMWNEPYLETCCRSALHRLKLSGPDGRPQDQRDEPCLRRLERMGLARLNDGQRFTLTEQGRTRHRTEILKLPT</sequence>
<gene>
    <name evidence="1" type="ORF">CD178_00778</name>
</gene>
<organism evidence="1 2">
    <name type="scientific">Komagataeibacter saccharivorans</name>
    <dbReference type="NCBI Taxonomy" id="265959"/>
    <lineage>
        <taxon>Bacteria</taxon>
        <taxon>Pseudomonadati</taxon>
        <taxon>Pseudomonadota</taxon>
        <taxon>Alphaproteobacteria</taxon>
        <taxon>Acetobacterales</taxon>
        <taxon>Acetobacteraceae</taxon>
        <taxon>Komagataeibacter</taxon>
    </lineage>
</organism>
<protein>
    <recommendedName>
        <fullName evidence="3">HemN C-terminal domain-containing protein</fullName>
    </recommendedName>
</protein>
<dbReference type="Proteomes" id="UP000264120">
    <property type="component" value="Chromosome"/>
</dbReference>
<accession>A0A347W9P1</accession>
<proteinExistence type="predicted"/>
<evidence type="ECO:0000313" key="2">
    <source>
        <dbReference type="Proteomes" id="UP000264120"/>
    </source>
</evidence>